<protein>
    <submittedName>
        <fullName evidence="6">Lipoyltransferase 1</fullName>
    </submittedName>
</protein>
<accession>A0A8C4RBI5</accession>
<evidence type="ECO:0000313" key="6">
    <source>
        <dbReference type="Ensembl" id="ENSEBUP00000026313.1"/>
    </source>
</evidence>
<keyword evidence="4" id="KW-1133">Transmembrane helix</keyword>
<feature type="transmembrane region" description="Helical" evidence="4">
    <location>
        <begin position="373"/>
        <end position="395"/>
    </location>
</feature>
<evidence type="ECO:0000256" key="3">
    <source>
        <dbReference type="SAM" id="MobiDB-lite"/>
    </source>
</evidence>
<evidence type="ECO:0000259" key="5">
    <source>
        <dbReference type="PROSITE" id="PS51733"/>
    </source>
</evidence>
<keyword evidence="4" id="KW-0812">Transmembrane</keyword>
<dbReference type="GO" id="GO:0005739">
    <property type="term" value="C:mitochondrion"/>
    <property type="evidence" value="ECO:0007669"/>
    <property type="project" value="TreeGrafter"/>
</dbReference>
<dbReference type="Gene3D" id="3.30.930.10">
    <property type="entry name" value="Bira Bifunctional Protein, Domain 2"/>
    <property type="match status" value="1"/>
</dbReference>
<dbReference type="Ensembl" id="ENSEBUT00000026889.1">
    <property type="protein sequence ID" value="ENSEBUP00000026313.1"/>
    <property type="gene ID" value="ENSEBUG00000016210.1"/>
</dbReference>
<dbReference type="OMA" id="RYQNWDW"/>
<feature type="region of interest" description="Disordered" evidence="3">
    <location>
        <begin position="1"/>
        <end position="26"/>
    </location>
</feature>
<keyword evidence="4" id="KW-0472">Membrane</keyword>
<evidence type="ECO:0000256" key="2">
    <source>
        <dbReference type="ARBA" id="ARBA00008242"/>
    </source>
</evidence>
<evidence type="ECO:0000313" key="7">
    <source>
        <dbReference type="Proteomes" id="UP000694388"/>
    </source>
</evidence>
<dbReference type="SUPFAM" id="SSF55681">
    <property type="entry name" value="Class II aaRS and biotin synthetases"/>
    <property type="match status" value="1"/>
</dbReference>
<dbReference type="InterPro" id="IPR004143">
    <property type="entry name" value="BPL_LPL_catalytic"/>
</dbReference>
<comment type="similarity">
    <text evidence="2">Belongs to the LplA family.</text>
</comment>
<dbReference type="CDD" id="cd16443">
    <property type="entry name" value="LplA"/>
    <property type="match status" value="1"/>
</dbReference>
<dbReference type="PANTHER" id="PTHR12561">
    <property type="entry name" value="LIPOATE-PROTEIN LIGASE"/>
    <property type="match status" value="1"/>
</dbReference>
<reference evidence="6" key="1">
    <citation type="submission" date="2025-08" db="UniProtKB">
        <authorList>
            <consortium name="Ensembl"/>
        </authorList>
    </citation>
    <scope>IDENTIFICATION</scope>
</reference>
<dbReference type="GO" id="GO:0009249">
    <property type="term" value="P:protein lipoylation"/>
    <property type="evidence" value="ECO:0007669"/>
    <property type="project" value="InterPro"/>
</dbReference>
<sequence>MHRSCSRRRELAGTTQRDGCPSDAGHKGGARTGFRILQSVSTDVHENLALEDWLYEKDDDVQRRRRTLLLWRNGPCVVIGRHQNPWAECDVRLVRSGHATLARRRSGGGTVYHDLGNVNLTFFSSRTGYDRASNLRSVVSALGDAFPRLALTVSPRHDLLLDGRYKVSGTAAKVGGKVAYHHLTLLGSADTIAMSRLLKSSHTNGLRSRATASVPAQVRNLCDADNSVSCEALSFAIARYYATQHGGAQHIIEMVDPSDETTFPGIAKLHDELSGWEWIYGRTPEFTIEQEWNVPDDGDEKRITFCLHVKRGQIQDCKLHVPNEWLPTSLLDALIHSLIGVPFWPDNVFLALVNLKDTCKRTEEVKHNWEIDLAIKGIFVLLIQLIIHFLINYIILKKFVRCNGGGFGMLLAN</sequence>
<keyword evidence="7" id="KW-1185">Reference proteome</keyword>
<feature type="domain" description="BPL/LPL catalytic" evidence="5">
    <location>
        <begin position="62"/>
        <end position="249"/>
    </location>
</feature>
<organism evidence="6 7">
    <name type="scientific">Eptatretus burgeri</name>
    <name type="common">Inshore hagfish</name>
    <dbReference type="NCBI Taxonomy" id="7764"/>
    <lineage>
        <taxon>Eukaryota</taxon>
        <taxon>Metazoa</taxon>
        <taxon>Chordata</taxon>
        <taxon>Craniata</taxon>
        <taxon>Vertebrata</taxon>
        <taxon>Cyclostomata</taxon>
        <taxon>Myxini</taxon>
        <taxon>Myxiniformes</taxon>
        <taxon>Myxinidae</taxon>
        <taxon>Eptatretinae</taxon>
        <taxon>Eptatretus</taxon>
    </lineage>
</organism>
<reference evidence="6" key="2">
    <citation type="submission" date="2025-09" db="UniProtKB">
        <authorList>
            <consortium name="Ensembl"/>
        </authorList>
    </citation>
    <scope>IDENTIFICATION</scope>
</reference>
<dbReference type="Pfam" id="PF21948">
    <property type="entry name" value="LplA-B_cat"/>
    <property type="match status" value="1"/>
</dbReference>
<dbReference type="PANTHER" id="PTHR12561:SF3">
    <property type="entry name" value="LIPOYLTRANSFERASE 1, MITOCHONDRIAL"/>
    <property type="match status" value="1"/>
</dbReference>
<dbReference type="AlphaFoldDB" id="A0A8C4RBI5"/>
<name>A0A8C4RBI5_EPTBU</name>
<evidence type="ECO:0000256" key="1">
    <source>
        <dbReference type="ARBA" id="ARBA00005085"/>
    </source>
</evidence>
<evidence type="ECO:0000256" key="4">
    <source>
        <dbReference type="SAM" id="Phobius"/>
    </source>
</evidence>
<dbReference type="GO" id="GO:0017118">
    <property type="term" value="F:lipoyltransferase activity"/>
    <property type="evidence" value="ECO:0007669"/>
    <property type="project" value="TreeGrafter"/>
</dbReference>
<dbReference type="UniPathway" id="UPA00537">
    <property type="reaction ID" value="UER00595"/>
</dbReference>
<dbReference type="Proteomes" id="UP000694388">
    <property type="component" value="Unplaced"/>
</dbReference>
<comment type="pathway">
    <text evidence="1">Protein modification; protein lipoylation via exogenous pathway; protein N(6)-(lipoyl)lysine from lipoate: step 2/2.</text>
</comment>
<dbReference type="InterPro" id="IPR004562">
    <property type="entry name" value="LipoylTrfase_LipoateP_Ligase"/>
</dbReference>
<dbReference type="FunFam" id="3.30.930.10:FF:000045">
    <property type="entry name" value="lipoyltransferase 1, mitochondrial"/>
    <property type="match status" value="1"/>
</dbReference>
<dbReference type="PROSITE" id="PS51733">
    <property type="entry name" value="BPL_LPL_CATALYTIC"/>
    <property type="match status" value="1"/>
</dbReference>
<dbReference type="Gene3D" id="3.30.390.50">
    <property type="entry name" value="CO dehydrogenase flavoprotein, C-terminal domain"/>
    <property type="match status" value="1"/>
</dbReference>
<proteinExistence type="inferred from homology"/>
<dbReference type="GeneTree" id="ENSGT00390000008846"/>
<dbReference type="InterPro" id="IPR045864">
    <property type="entry name" value="aa-tRNA-synth_II/BPL/LPL"/>
</dbReference>